<comment type="caution">
    <text evidence="1">The sequence shown here is derived from an EMBL/GenBank/DDBJ whole genome shotgun (WGS) entry which is preliminary data.</text>
</comment>
<dbReference type="OrthoDB" id="1953676at2"/>
<evidence type="ECO:0000313" key="2">
    <source>
        <dbReference type="Proteomes" id="UP000467132"/>
    </source>
</evidence>
<protein>
    <recommendedName>
        <fullName evidence="3">Twitching motility protein PilT</fullName>
    </recommendedName>
</protein>
<accession>A0A845QYV3</accession>
<evidence type="ECO:0008006" key="3">
    <source>
        <dbReference type="Google" id="ProtNLM"/>
    </source>
</evidence>
<gene>
    <name evidence="1" type="ORF">D3Z33_05675</name>
</gene>
<dbReference type="AlphaFoldDB" id="A0A845QYV3"/>
<evidence type="ECO:0000313" key="1">
    <source>
        <dbReference type="EMBL" id="NBI06348.1"/>
    </source>
</evidence>
<name>A0A845QYV3_9CLOT</name>
<organism evidence="1 2">
    <name type="scientific">Senegalia massiliensis</name>
    <dbReference type="NCBI Taxonomy" id="1720316"/>
    <lineage>
        <taxon>Bacteria</taxon>
        <taxon>Bacillati</taxon>
        <taxon>Bacillota</taxon>
        <taxon>Clostridia</taxon>
        <taxon>Eubacteriales</taxon>
        <taxon>Clostridiaceae</taxon>
        <taxon>Senegalia</taxon>
    </lineage>
</organism>
<reference evidence="1 2" key="1">
    <citation type="submission" date="2018-08" db="EMBL/GenBank/DDBJ databases">
        <title>Murine metabolic-syndrome-specific gut microbial biobank.</title>
        <authorList>
            <person name="Liu C."/>
        </authorList>
    </citation>
    <scope>NUCLEOTIDE SEQUENCE [LARGE SCALE GENOMIC DNA]</scope>
    <source>
        <strain evidence="1 2">583</strain>
    </source>
</reference>
<sequence>MVKFICGKKGSGKTKQLINMANDSAENVTGGVVFIEATNKHSLELNYKIRYINAMEFNIDKINTFYGLLCGIVASDYDVQKVYIDGLYKMIELDFYLLEKFIEYLRVIDKHNETEFIISVECEKQDVPENMKKYLVN</sequence>
<keyword evidence="2" id="KW-1185">Reference proteome</keyword>
<dbReference type="Proteomes" id="UP000467132">
    <property type="component" value="Unassembled WGS sequence"/>
</dbReference>
<dbReference type="EMBL" id="QXXA01000005">
    <property type="protein sequence ID" value="NBI06348.1"/>
    <property type="molecule type" value="Genomic_DNA"/>
</dbReference>
<dbReference type="RefSeq" id="WP_160196814.1">
    <property type="nucleotide sequence ID" value="NZ_QXXA01000005.1"/>
</dbReference>
<proteinExistence type="predicted"/>